<feature type="compositionally biased region" description="Polar residues" evidence="1">
    <location>
        <begin position="335"/>
        <end position="352"/>
    </location>
</feature>
<gene>
    <name evidence="2" type="ORF">CC1G_08398</name>
</gene>
<feature type="region of interest" description="Disordered" evidence="1">
    <location>
        <begin position="1"/>
        <end position="101"/>
    </location>
</feature>
<dbReference type="GeneID" id="6008358"/>
<protein>
    <submittedName>
        <fullName evidence="2">Uncharacterized protein</fullName>
    </submittedName>
</protein>
<dbReference type="EMBL" id="AACS02000007">
    <property type="protein sequence ID" value="EAU89916.2"/>
    <property type="molecule type" value="Genomic_DNA"/>
</dbReference>
<feature type="compositionally biased region" description="Low complexity" evidence="1">
    <location>
        <begin position="1"/>
        <end position="14"/>
    </location>
</feature>
<organism evidence="2 3">
    <name type="scientific">Coprinopsis cinerea (strain Okayama-7 / 130 / ATCC MYA-4618 / FGSC 9003)</name>
    <name type="common">Inky cap fungus</name>
    <name type="synonym">Hormographiella aspergillata</name>
    <dbReference type="NCBI Taxonomy" id="240176"/>
    <lineage>
        <taxon>Eukaryota</taxon>
        <taxon>Fungi</taxon>
        <taxon>Dikarya</taxon>
        <taxon>Basidiomycota</taxon>
        <taxon>Agaricomycotina</taxon>
        <taxon>Agaricomycetes</taxon>
        <taxon>Agaricomycetidae</taxon>
        <taxon>Agaricales</taxon>
        <taxon>Agaricineae</taxon>
        <taxon>Psathyrellaceae</taxon>
        <taxon>Coprinopsis</taxon>
    </lineage>
</organism>
<dbReference type="Proteomes" id="UP000001861">
    <property type="component" value="Unassembled WGS sequence"/>
</dbReference>
<reference evidence="2 3" key="1">
    <citation type="journal article" date="2010" name="Proc. Natl. Acad. Sci. U.S.A.">
        <title>Insights into evolution of multicellular fungi from the assembled chromosomes of the mushroom Coprinopsis cinerea (Coprinus cinereus).</title>
        <authorList>
            <person name="Stajich J.E."/>
            <person name="Wilke S.K."/>
            <person name="Ahren D."/>
            <person name="Au C.H."/>
            <person name="Birren B.W."/>
            <person name="Borodovsky M."/>
            <person name="Burns C."/>
            <person name="Canback B."/>
            <person name="Casselton L.A."/>
            <person name="Cheng C.K."/>
            <person name="Deng J."/>
            <person name="Dietrich F.S."/>
            <person name="Fargo D.C."/>
            <person name="Farman M.L."/>
            <person name="Gathman A.C."/>
            <person name="Goldberg J."/>
            <person name="Guigo R."/>
            <person name="Hoegger P.J."/>
            <person name="Hooker J.B."/>
            <person name="Huggins A."/>
            <person name="James T.Y."/>
            <person name="Kamada T."/>
            <person name="Kilaru S."/>
            <person name="Kodira C."/>
            <person name="Kues U."/>
            <person name="Kupfer D."/>
            <person name="Kwan H.S."/>
            <person name="Lomsadze A."/>
            <person name="Li W."/>
            <person name="Lilly W.W."/>
            <person name="Ma L.J."/>
            <person name="Mackey A.J."/>
            <person name="Manning G."/>
            <person name="Martin F."/>
            <person name="Muraguchi H."/>
            <person name="Natvig D.O."/>
            <person name="Palmerini H."/>
            <person name="Ramesh M.A."/>
            <person name="Rehmeyer C.J."/>
            <person name="Roe B.A."/>
            <person name="Shenoy N."/>
            <person name="Stanke M."/>
            <person name="Ter-Hovhannisyan V."/>
            <person name="Tunlid A."/>
            <person name="Velagapudi R."/>
            <person name="Vision T.J."/>
            <person name="Zeng Q."/>
            <person name="Zolan M.E."/>
            <person name="Pukkila P.J."/>
        </authorList>
    </citation>
    <scope>NUCLEOTIDE SEQUENCE [LARGE SCALE GENOMIC DNA]</scope>
    <source>
        <strain evidence="3">Okayama-7 / 130 / ATCC MYA-4618 / FGSC 9003</strain>
    </source>
</reference>
<keyword evidence="3" id="KW-1185">Reference proteome</keyword>
<proteinExistence type="predicted"/>
<evidence type="ECO:0000313" key="3">
    <source>
        <dbReference type="Proteomes" id="UP000001861"/>
    </source>
</evidence>
<evidence type="ECO:0000313" key="2">
    <source>
        <dbReference type="EMBL" id="EAU89916.2"/>
    </source>
</evidence>
<dbReference type="InParanoid" id="A8NAM9"/>
<dbReference type="RefSeq" id="XP_001831881.2">
    <property type="nucleotide sequence ID" value="XM_001831829.2"/>
</dbReference>
<feature type="compositionally biased region" description="Polar residues" evidence="1">
    <location>
        <begin position="506"/>
        <end position="517"/>
    </location>
</feature>
<feature type="region of interest" description="Disordered" evidence="1">
    <location>
        <begin position="419"/>
        <end position="517"/>
    </location>
</feature>
<sequence>MPTATSQQPPSQTSLPSIRQLHPYLGPPSGMSQPLTTGGAGYDYPGGSTHYPPGPLPQLDGAGQPPPQREQPEIYGGVESEQDDFDQHGPPKKKRRRQALSCTGASPCLARNTCNRETQPLWLSNPFPYPLAPWIWSAINPCNPCPCDVITGCSSPHLQNASGGSRIDKNPGLQESTMRTLFSPRRTGKVPVAYRRTCVSLSLAKSILIGQIYLINPFFAPCLHPIPPIHPSNRTRKSNREKYVTRAEYDELKARFDQLWALVHRMLPPAPQTTVPYYQTMPPQPGPSVEAAQPYHYTPMLTPQQPYQPHLDGTPPVMQPLPPHRYPRPEDSHSPTRNAGPSSPLASTVQPLTQPPPSRSGRVGVVAGAGAGGVVGTAVVAGGGGGGGDPKSPGPSLYHVLLPQYRTVGVKKLLRADAHAGRASASRGPPGSRRLSNPPYYRSDPPRSAANPISSPSIPELYIDGTNPSLNPPQPFHHLPPQNSTGRRMSDASGRFPGLEDERSRGGSTSTFPSRDR</sequence>
<dbReference type="OrthoDB" id="3362851at2759"/>
<evidence type="ECO:0000256" key="1">
    <source>
        <dbReference type="SAM" id="MobiDB-lite"/>
    </source>
</evidence>
<dbReference type="AlphaFoldDB" id="A8NAM9"/>
<dbReference type="HOGENOM" id="CLU_526768_0_0_1"/>
<feature type="region of interest" description="Disordered" evidence="1">
    <location>
        <begin position="299"/>
        <end position="365"/>
    </location>
</feature>
<accession>A8NAM9</accession>
<dbReference type="VEuPathDB" id="FungiDB:CC1G_08398"/>
<feature type="compositionally biased region" description="Low complexity" evidence="1">
    <location>
        <begin position="446"/>
        <end position="459"/>
    </location>
</feature>
<dbReference type="STRING" id="240176.A8NAM9"/>
<name>A8NAM9_COPC7</name>
<comment type="caution">
    <text evidence="2">The sequence shown here is derived from an EMBL/GenBank/DDBJ whole genome shotgun (WGS) entry which is preliminary data.</text>
</comment>
<dbReference type="KEGG" id="cci:CC1G_08398"/>